<dbReference type="EC" id="3.4.24.-" evidence="3"/>
<dbReference type="Pfam" id="PF13041">
    <property type="entry name" value="PPR_2"/>
    <property type="match status" value="3"/>
</dbReference>
<dbReference type="FunFam" id="1.25.40.10:FF:000348">
    <property type="entry name" value="Pentatricopeptide repeat-containing protein chloroplastic"/>
    <property type="match status" value="1"/>
</dbReference>
<proteinExistence type="predicted"/>
<accession>A0A0B2RF59</accession>
<dbReference type="Pfam" id="PF20431">
    <property type="entry name" value="E_motif"/>
    <property type="match status" value="1"/>
</dbReference>
<dbReference type="GO" id="GO:0016787">
    <property type="term" value="F:hydrolase activity"/>
    <property type="evidence" value="ECO:0007669"/>
    <property type="project" value="UniProtKB-KW"/>
</dbReference>
<dbReference type="FunFam" id="1.25.40.10:FF:000158">
    <property type="entry name" value="pentatricopeptide repeat-containing protein At2g33680"/>
    <property type="match status" value="1"/>
</dbReference>
<dbReference type="PROSITE" id="PS51375">
    <property type="entry name" value="PPR"/>
    <property type="match status" value="3"/>
</dbReference>
<dbReference type="GO" id="GO:0009451">
    <property type="term" value="P:RNA modification"/>
    <property type="evidence" value="ECO:0007669"/>
    <property type="project" value="InterPro"/>
</dbReference>
<dbReference type="InterPro" id="IPR046848">
    <property type="entry name" value="E_motif"/>
</dbReference>
<keyword evidence="3" id="KW-0378">Hydrolase</keyword>
<dbReference type="EC" id="3.6.4.3" evidence="3"/>
<dbReference type="Gene3D" id="1.25.40.10">
    <property type="entry name" value="Tetratricopeptide repeat domain"/>
    <property type="match status" value="3"/>
</dbReference>
<feature type="repeat" description="PPR" evidence="2">
    <location>
        <begin position="210"/>
        <end position="244"/>
    </location>
</feature>
<sequence length="529" mass="59373">MENSKSLLCCCTLPSPSALDYALSLFSHPLRLEIHGLASKFGFFHADPFIQTALIAMYDACGRIMDARLVFDKVSHRDVVTWNIMIDAYSQNGHYAHLLKLYEEMKTSGTEPDAIILCTVLSACGHAGNLSYGKLIHQFTMDNGFRVDSHLQTALVNMYANCGAMDLAREVYDQLPSKHIVVSTAMLSGYAKLGMVLDARFIFDQMVEKDLVCWRAMISGYAESDEPLEALQLFNEMQRRIIVPDQITMLSVISACTNVGALVQAKWIHTYADKNGMINAFAMHGDADSAIALFHRMKEQNIEPNGVTFIGVLYACSHAGLVEEGQKFFSSMINEHGISPQREHYGCMVDLYCRANHLRKAMELIETMPFPPNVIIWGSLMSACQNHGEVELGEFAAKQLLELEPDHDGALVVLSNIYAKEKRWEDVGLIRKLMKHKGISKEKACSKIEVNKEVHVFMMADGYHKQSDEIYKMLDAVVSQLKLVGYTPSTLGILVDLEEEEKKVVLWHSEKLALCYGLIVVSNRDCHER</sequence>
<evidence type="ECO:0000256" key="1">
    <source>
        <dbReference type="ARBA" id="ARBA00022737"/>
    </source>
</evidence>
<evidence type="ECO:0000256" key="2">
    <source>
        <dbReference type="PROSITE-ProRule" id="PRU00708"/>
    </source>
</evidence>
<dbReference type="AlphaFoldDB" id="A0A0B2RF59"/>
<feature type="repeat" description="PPR" evidence="2">
    <location>
        <begin position="78"/>
        <end position="112"/>
    </location>
</feature>
<dbReference type="PANTHER" id="PTHR47926">
    <property type="entry name" value="PENTATRICOPEPTIDE REPEAT-CONTAINING PROTEIN"/>
    <property type="match status" value="1"/>
</dbReference>
<dbReference type="PANTHER" id="PTHR47926:SF395">
    <property type="entry name" value="TETRATRICOPEPTIDE-LIKE HELICAL DOMAIN, DYW DOMAIN PROTEIN-RELATED"/>
    <property type="match status" value="1"/>
</dbReference>
<dbReference type="SUPFAM" id="SSF48452">
    <property type="entry name" value="TPR-like"/>
    <property type="match status" value="1"/>
</dbReference>
<dbReference type="GO" id="GO:0003723">
    <property type="term" value="F:RNA binding"/>
    <property type="evidence" value="ECO:0007669"/>
    <property type="project" value="InterPro"/>
</dbReference>
<organism evidence="3">
    <name type="scientific">Glycine soja</name>
    <name type="common">Wild soybean</name>
    <dbReference type="NCBI Taxonomy" id="3848"/>
    <lineage>
        <taxon>Eukaryota</taxon>
        <taxon>Viridiplantae</taxon>
        <taxon>Streptophyta</taxon>
        <taxon>Embryophyta</taxon>
        <taxon>Tracheophyta</taxon>
        <taxon>Spermatophyta</taxon>
        <taxon>Magnoliopsida</taxon>
        <taxon>eudicotyledons</taxon>
        <taxon>Gunneridae</taxon>
        <taxon>Pentapetalae</taxon>
        <taxon>rosids</taxon>
        <taxon>fabids</taxon>
        <taxon>Fabales</taxon>
        <taxon>Fabaceae</taxon>
        <taxon>Papilionoideae</taxon>
        <taxon>50 kb inversion clade</taxon>
        <taxon>NPAAA clade</taxon>
        <taxon>indigoferoid/millettioid clade</taxon>
        <taxon>Phaseoleae</taxon>
        <taxon>Glycine</taxon>
        <taxon>Glycine subgen. Soja</taxon>
    </lineage>
</organism>
<dbReference type="NCBIfam" id="TIGR00756">
    <property type="entry name" value="PPR"/>
    <property type="match status" value="4"/>
</dbReference>
<dbReference type="EMBL" id="KN651768">
    <property type="protein sequence ID" value="KHN30482.1"/>
    <property type="molecule type" value="Genomic_DNA"/>
</dbReference>
<name>A0A0B2RF59_GLYSO</name>
<reference evidence="3" key="1">
    <citation type="submission" date="2014-07" db="EMBL/GenBank/DDBJ databases">
        <title>Identification of a novel salt tolerance gene in wild soybean by whole-genome sequencing.</title>
        <authorList>
            <person name="Lam H.-M."/>
            <person name="Qi X."/>
            <person name="Li M.-W."/>
            <person name="Liu X."/>
            <person name="Xie M."/>
            <person name="Ni M."/>
            <person name="Xu X."/>
        </authorList>
    </citation>
    <scope>NUCLEOTIDE SEQUENCE [LARGE SCALE GENOMIC DNA]</scope>
    <source>
        <tissue evidence="3">Root</tissue>
    </source>
</reference>
<keyword evidence="1" id="KW-0677">Repeat</keyword>
<dbReference type="InterPro" id="IPR046960">
    <property type="entry name" value="PPR_At4g14850-like_plant"/>
</dbReference>
<evidence type="ECO:0000313" key="3">
    <source>
        <dbReference type="EMBL" id="KHN30482.1"/>
    </source>
</evidence>
<dbReference type="InterPro" id="IPR002885">
    <property type="entry name" value="PPR_rpt"/>
</dbReference>
<dbReference type="GO" id="GO:0099402">
    <property type="term" value="P:plant organ development"/>
    <property type="evidence" value="ECO:0007669"/>
    <property type="project" value="UniProtKB-ARBA"/>
</dbReference>
<dbReference type="FunFam" id="1.25.40.10:FF:001381">
    <property type="entry name" value="Pentatricopeptide repeat-containing protein At1g50270"/>
    <property type="match status" value="1"/>
</dbReference>
<feature type="repeat" description="PPR" evidence="2">
    <location>
        <begin position="270"/>
        <end position="304"/>
    </location>
</feature>
<dbReference type="InterPro" id="IPR011990">
    <property type="entry name" value="TPR-like_helical_dom_sf"/>
</dbReference>
<gene>
    <name evidence="3" type="ORF">glysoja_033220</name>
</gene>
<protein>
    <submittedName>
        <fullName evidence="3">Pentatricopeptide repeat-containing protein</fullName>
        <ecNumber evidence="3">3.4.24.-</ecNumber>
        <ecNumber evidence="3">3.6.4.3</ecNumber>
    </submittedName>
</protein>
<dbReference type="Pfam" id="PF01535">
    <property type="entry name" value="PPR"/>
    <property type="match status" value="1"/>
</dbReference>
<dbReference type="Proteomes" id="UP000053555">
    <property type="component" value="Unassembled WGS sequence"/>
</dbReference>